<dbReference type="PANTHER" id="PTHR37994:SF4">
    <property type="entry name" value="ER TRANSPORTER 6TM N-TERMINAL DOMAIN-CONTAINING PROTEIN-RELATED"/>
    <property type="match status" value="1"/>
</dbReference>
<dbReference type="AlphaFoldDB" id="A0A6H0XK33"/>
<feature type="domain" description="Putative ER transporter 6TM N-terminal" evidence="7">
    <location>
        <begin position="40"/>
        <end position="123"/>
    </location>
</feature>
<evidence type="ECO:0000256" key="5">
    <source>
        <dbReference type="SAM" id="Phobius"/>
    </source>
</evidence>
<feature type="transmembrane region" description="Helical" evidence="5">
    <location>
        <begin position="210"/>
        <end position="229"/>
    </location>
</feature>
<dbReference type="Pfam" id="PF10334">
    <property type="entry name" value="BRE4"/>
    <property type="match status" value="1"/>
</dbReference>
<evidence type="ECO:0000259" key="7">
    <source>
        <dbReference type="Pfam" id="PF10337"/>
    </source>
</evidence>
<feature type="transmembrane region" description="Helical" evidence="5">
    <location>
        <begin position="759"/>
        <end position="779"/>
    </location>
</feature>
<accession>A0A6H0XK33</accession>
<keyword evidence="10" id="KW-1185">Reference proteome</keyword>
<feature type="domain" description="Putative ER transporter 6TM N-terminal" evidence="7">
    <location>
        <begin position="147"/>
        <end position="353"/>
    </location>
</feature>
<dbReference type="Pfam" id="PF10337">
    <property type="entry name" value="ArAE_2_N"/>
    <property type="match status" value="2"/>
</dbReference>
<dbReference type="Pfam" id="PF13515">
    <property type="entry name" value="FUSC_2"/>
    <property type="match status" value="1"/>
</dbReference>
<evidence type="ECO:0000256" key="4">
    <source>
        <dbReference type="ARBA" id="ARBA00023136"/>
    </source>
</evidence>
<gene>
    <name evidence="9" type="ORF">AMS68_000518</name>
</gene>
<sequence>MSGTSQSAGTVDEKCTVESKHKQSLWERVTALWSKTGITWRVYKAMFKGALAPTLCLALYQADSFSNLFSNIGYLVAIVTILSVVFRPRATYLQSLLLNLLFVCGTAAVVVLALYTIVTARENFPEPDNSDNGDGGEAASGLLTSPYNSSASAVAGVWLFVLVYILASLRAMGKQYMISAIMGSIFANVGMVYCAQLANMTVGLAYIRTFLSAFLTGLAIATAVSLFIFPSTSRTVIFEDTVKYVGAIRTALKANVTYIQSLEHVDMFTTKRTETLRHRSQRAPEVEALKNSIRGLSATASKFESDLPFAKREVDIGYLGPDDLQNLSRRLRLVFIPLVGLSCLSDMFERSGKDHGWDDDTSQDFEHARKLQAIAEWHELVRLIKDPFESVSALIDQGLEHVLIRLRLASPHKIVDIEADDNDLVPGRDDLLERLHSKLKVVHDRRTEILVGWCKVHGVEVTAEYFRNPEAENKKFQELLDVQTGTPEAKSMRMQLYLLLYMEFLLRSIGRRTEDLILFAEGLRTSGKLSKRRLVVPGSKRMIKWLKSTFDGEANQQEDHNVEDSHGPAVRYGVGFQKKKDPMHLPPANTWERFSDRIRKIAAILRSPQSGFGFRVACATMSVAIIAFLRETQPFYTRNRLFWAQIMIAIGMQPTATDSLKTSLFRILGTAIAMLVAWVNWYIVDGIPGGIIPFYFVFLHLGPWIIVNHPKYTTLGMIGPITVTLIVGYSLQTLKIGEAAAQISGQQYFPVYELGPVRLATVLGGLFVAWIWTVFPYPVTEHQEQKASLGHTLYLLAHYYSAMHETVQARLRGLDVQDSGFRLNSVLEKTRRNIWMKCNALLAGLRLRTVVMKYDIPFGGKFPRKQYEDITELLQSMLNFMVLISYASTTFNDMKDASESQTSKSEWLRAFRQLVAHTSDTSHNIATLLSLLGSSVSNSEPLPPYLKVPEPFQMSEQLEQLDSDILSVRHVAEPGYSTFAVTQLALKFLHDDLEVLVPAIKELVGELDFSFNIVEPTGDETRHSD</sequence>
<proteinExistence type="predicted"/>
<dbReference type="InterPro" id="IPR049453">
    <property type="entry name" value="Memb_transporter_dom"/>
</dbReference>
<keyword evidence="4 5" id="KW-0472">Membrane</keyword>
<evidence type="ECO:0000313" key="9">
    <source>
        <dbReference type="EMBL" id="QIW95000.1"/>
    </source>
</evidence>
<feature type="domain" description="DUF2421" evidence="6">
    <location>
        <begin position="776"/>
        <end position="1006"/>
    </location>
</feature>
<evidence type="ECO:0000259" key="6">
    <source>
        <dbReference type="Pfam" id="PF10334"/>
    </source>
</evidence>
<evidence type="ECO:0008006" key="11">
    <source>
        <dbReference type="Google" id="ProtNLM"/>
    </source>
</evidence>
<dbReference type="Proteomes" id="UP000503462">
    <property type="component" value="Chromosome 1"/>
</dbReference>
<feature type="transmembrane region" description="Helical" evidence="5">
    <location>
        <begin position="612"/>
        <end position="629"/>
    </location>
</feature>
<feature type="transmembrane region" description="Helical" evidence="5">
    <location>
        <begin position="714"/>
        <end position="731"/>
    </location>
</feature>
<feature type="transmembrane region" description="Helical" evidence="5">
    <location>
        <begin position="664"/>
        <end position="684"/>
    </location>
</feature>
<evidence type="ECO:0000256" key="2">
    <source>
        <dbReference type="ARBA" id="ARBA00022692"/>
    </source>
</evidence>
<keyword evidence="3 5" id="KW-1133">Transmembrane helix</keyword>
<dbReference type="EMBL" id="CP051139">
    <property type="protein sequence ID" value="QIW95000.1"/>
    <property type="molecule type" value="Genomic_DNA"/>
</dbReference>
<evidence type="ECO:0000256" key="1">
    <source>
        <dbReference type="ARBA" id="ARBA00004141"/>
    </source>
</evidence>
<organism evidence="9 10">
    <name type="scientific">Peltaster fructicola</name>
    <dbReference type="NCBI Taxonomy" id="286661"/>
    <lineage>
        <taxon>Eukaryota</taxon>
        <taxon>Fungi</taxon>
        <taxon>Dikarya</taxon>
        <taxon>Ascomycota</taxon>
        <taxon>Pezizomycotina</taxon>
        <taxon>Dothideomycetes</taxon>
        <taxon>Dothideomycetes incertae sedis</taxon>
        <taxon>Peltaster</taxon>
    </lineage>
</organism>
<feature type="transmembrane region" description="Helical" evidence="5">
    <location>
        <begin position="68"/>
        <end position="86"/>
    </location>
</feature>
<comment type="subcellular location">
    <subcellularLocation>
        <location evidence="1">Membrane</location>
        <topology evidence="1">Multi-pass membrane protein</topology>
    </subcellularLocation>
</comment>
<name>A0A6H0XK33_9PEZI</name>
<reference evidence="9 10" key="1">
    <citation type="journal article" date="2016" name="Sci. Rep.">
        <title>Peltaster fructicola genome reveals evolution from an invasive phytopathogen to an ectophytic parasite.</title>
        <authorList>
            <person name="Xu C."/>
            <person name="Chen H."/>
            <person name="Gleason M.L."/>
            <person name="Xu J.R."/>
            <person name="Liu H."/>
            <person name="Zhang R."/>
            <person name="Sun G."/>
        </authorList>
    </citation>
    <scope>NUCLEOTIDE SEQUENCE [LARGE SCALE GENOMIC DNA]</scope>
    <source>
        <strain evidence="9 10">LNHT1506</strain>
    </source>
</reference>
<evidence type="ECO:0000259" key="8">
    <source>
        <dbReference type="Pfam" id="PF13515"/>
    </source>
</evidence>
<feature type="transmembrane region" description="Helical" evidence="5">
    <location>
        <begin position="150"/>
        <end position="169"/>
    </location>
</feature>
<feature type="transmembrane region" description="Helical" evidence="5">
    <location>
        <begin position="176"/>
        <end position="198"/>
    </location>
</feature>
<evidence type="ECO:0000313" key="10">
    <source>
        <dbReference type="Proteomes" id="UP000503462"/>
    </source>
</evidence>
<evidence type="ECO:0000256" key="3">
    <source>
        <dbReference type="ARBA" id="ARBA00022989"/>
    </source>
</evidence>
<dbReference type="InterPro" id="IPR018823">
    <property type="entry name" value="ArAE_2_N"/>
</dbReference>
<dbReference type="GO" id="GO:0016020">
    <property type="term" value="C:membrane"/>
    <property type="evidence" value="ECO:0007669"/>
    <property type="project" value="UniProtKB-SubCell"/>
</dbReference>
<dbReference type="InterPro" id="IPR018820">
    <property type="entry name" value="BRE4-related_DUF2421"/>
</dbReference>
<feature type="domain" description="Integral membrane bound transporter" evidence="8">
    <location>
        <begin position="626"/>
        <end position="772"/>
    </location>
</feature>
<protein>
    <recommendedName>
        <fullName evidence="11">ER transporter 6TM N-terminal domain-containing protein</fullName>
    </recommendedName>
</protein>
<dbReference type="OrthoDB" id="2274698at2759"/>
<feature type="transmembrane region" description="Helical" evidence="5">
    <location>
        <begin position="98"/>
        <end position="118"/>
    </location>
</feature>
<feature type="transmembrane region" description="Helical" evidence="5">
    <location>
        <begin position="690"/>
        <end position="707"/>
    </location>
</feature>
<dbReference type="PANTHER" id="PTHR37994">
    <property type="entry name" value="ARAE_2_N DOMAIN-CONTAINING PROTEIN-RELATED"/>
    <property type="match status" value="1"/>
</dbReference>
<keyword evidence="2 5" id="KW-0812">Transmembrane</keyword>